<feature type="domain" description="IclR-ED" evidence="8">
    <location>
        <begin position="73"/>
        <end position="255"/>
    </location>
</feature>
<evidence type="ECO:0000313" key="10">
    <source>
        <dbReference type="Proteomes" id="UP000467240"/>
    </source>
</evidence>
<dbReference type="PANTHER" id="PTHR30136:SF35">
    <property type="entry name" value="HTH-TYPE TRANSCRIPTIONAL REGULATOR RV1719"/>
    <property type="match status" value="1"/>
</dbReference>
<feature type="domain" description="HTH iclR-type" evidence="7">
    <location>
        <begin position="11"/>
        <end position="72"/>
    </location>
</feature>
<reference evidence="9 10" key="1">
    <citation type="submission" date="2019-09" db="EMBL/GenBank/DDBJ databases">
        <title>Phylogeny of genus Pseudoclavibacter and closely related genus.</title>
        <authorList>
            <person name="Li Y."/>
        </authorList>
    </citation>
    <scope>NUCLEOTIDE SEQUENCE [LARGE SCALE GENOMIC DNA]</scope>
    <source>
        <strain evidence="9 10">DSM 23821</strain>
    </source>
</reference>
<dbReference type="RefSeq" id="WP_158040671.1">
    <property type="nucleotide sequence ID" value="NZ_JACCFV010000001.1"/>
</dbReference>
<dbReference type="Proteomes" id="UP000467240">
    <property type="component" value="Unassembled WGS sequence"/>
</dbReference>
<organism evidence="9 10">
    <name type="scientific">Pseudoclavibacter chungangensis</name>
    <dbReference type="NCBI Taxonomy" id="587635"/>
    <lineage>
        <taxon>Bacteria</taxon>
        <taxon>Bacillati</taxon>
        <taxon>Actinomycetota</taxon>
        <taxon>Actinomycetes</taxon>
        <taxon>Micrococcales</taxon>
        <taxon>Microbacteriaceae</taxon>
        <taxon>Pseudoclavibacter</taxon>
    </lineage>
</organism>
<evidence type="ECO:0000256" key="6">
    <source>
        <dbReference type="ARBA" id="ARBA00070406"/>
    </source>
</evidence>
<dbReference type="PROSITE" id="PS51078">
    <property type="entry name" value="ICLR_ED"/>
    <property type="match status" value="1"/>
</dbReference>
<dbReference type="PROSITE" id="PS51077">
    <property type="entry name" value="HTH_ICLR"/>
    <property type="match status" value="1"/>
</dbReference>
<accession>A0A7J5BSX5</accession>
<dbReference type="InterPro" id="IPR036390">
    <property type="entry name" value="WH_DNA-bd_sf"/>
</dbReference>
<comment type="caution">
    <text evidence="9">The sequence shown here is derived from an EMBL/GenBank/DDBJ whole genome shotgun (WGS) entry which is preliminary data.</text>
</comment>
<dbReference type="AlphaFoldDB" id="A0A7J5BSX5"/>
<dbReference type="OrthoDB" id="9807558at2"/>
<name>A0A7J5BSX5_9MICO</name>
<protein>
    <recommendedName>
        <fullName evidence="6">Glycerol operon regulatory protein</fullName>
    </recommendedName>
</protein>
<dbReference type="PANTHER" id="PTHR30136">
    <property type="entry name" value="HELIX-TURN-HELIX TRANSCRIPTIONAL REGULATOR, ICLR FAMILY"/>
    <property type="match status" value="1"/>
</dbReference>
<evidence type="ECO:0000256" key="5">
    <source>
        <dbReference type="ARBA" id="ARBA00058938"/>
    </source>
</evidence>
<dbReference type="GO" id="GO:0003677">
    <property type="term" value="F:DNA binding"/>
    <property type="evidence" value="ECO:0007669"/>
    <property type="project" value="UniProtKB-KW"/>
</dbReference>
<evidence type="ECO:0000256" key="4">
    <source>
        <dbReference type="ARBA" id="ARBA00023163"/>
    </source>
</evidence>
<evidence type="ECO:0000256" key="3">
    <source>
        <dbReference type="ARBA" id="ARBA00023125"/>
    </source>
</evidence>
<dbReference type="Gene3D" id="1.10.10.10">
    <property type="entry name" value="Winged helix-like DNA-binding domain superfamily/Winged helix DNA-binding domain"/>
    <property type="match status" value="1"/>
</dbReference>
<keyword evidence="1" id="KW-0319">Glycerol metabolism</keyword>
<dbReference type="InterPro" id="IPR036388">
    <property type="entry name" value="WH-like_DNA-bd_sf"/>
</dbReference>
<keyword evidence="2" id="KW-0805">Transcription regulation</keyword>
<evidence type="ECO:0000259" key="8">
    <source>
        <dbReference type="PROSITE" id="PS51078"/>
    </source>
</evidence>
<dbReference type="EMBL" id="WBJZ01000011">
    <property type="protein sequence ID" value="KAB1656657.1"/>
    <property type="molecule type" value="Genomic_DNA"/>
</dbReference>
<dbReference type="InterPro" id="IPR005471">
    <property type="entry name" value="Tscrpt_reg_IclR_N"/>
</dbReference>
<dbReference type="SUPFAM" id="SSF46785">
    <property type="entry name" value="Winged helix' DNA-binding domain"/>
    <property type="match status" value="1"/>
</dbReference>
<dbReference type="InterPro" id="IPR050707">
    <property type="entry name" value="HTH_MetabolicPath_Reg"/>
</dbReference>
<sequence length="257" mass="27584">MADQGGQDGTVQSVDRALRILALLSTSDSLGVSEISRELDVHRSTAFRLLATLEAHDYVEQESHRGTYRLAFGVLRLSQQVASRTDLAKEAQATCDAATAEVNETSNVAILTQGIAVNVTQTTGNRFVSVSQQYVGQQSPLHATSTGKVLLAHDPAELRTVLAGELTSFTANTITDADALVAQLDAVRERGWSSAVQEWELEMNAVAVPVRDLSGRVVAALAVTAPSFRMPESEFPAFADVLVRHAQRLSARLGATR</sequence>
<dbReference type="FunFam" id="1.10.10.10:FF:000056">
    <property type="entry name" value="IclR family transcriptional regulator"/>
    <property type="match status" value="1"/>
</dbReference>
<evidence type="ECO:0000256" key="1">
    <source>
        <dbReference type="ARBA" id="ARBA00022798"/>
    </source>
</evidence>
<gene>
    <name evidence="9" type="ORF">F8O01_09685</name>
</gene>
<dbReference type="SUPFAM" id="SSF55781">
    <property type="entry name" value="GAF domain-like"/>
    <property type="match status" value="1"/>
</dbReference>
<dbReference type="Pfam" id="PF01614">
    <property type="entry name" value="IclR_C"/>
    <property type="match status" value="1"/>
</dbReference>
<evidence type="ECO:0000313" key="9">
    <source>
        <dbReference type="EMBL" id="KAB1656657.1"/>
    </source>
</evidence>
<evidence type="ECO:0000259" key="7">
    <source>
        <dbReference type="PROSITE" id="PS51077"/>
    </source>
</evidence>
<dbReference type="GO" id="GO:0045892">
    <property type="term" value="P:negative regulation of DNA-templated transcription"/>
    <property type="evidence" value="ECO:0007669"/>
    <property type="project" value="TreeGrafter"/>
</dbReference>
<proteinExistence type="predicted"/>
<dbReference type="InterPro" id="IPR029016">
    <property type="entry name" value="GAF-like_dom_sf"/>
</dbReference>
<dbReference type="SMART" id="SM00346">
    <property type="entry name" value="HTH_ICLR"/>
    <property type="match status" value="1"/>
</dbReference>
<comment type="function">
    <text evidence="5">May be an activator protein for the gylABX operon.</text>
</comment>
<dbReference type="GO" id="GO:0003700">
    <property type="term" value="F:DNA-binding transcription factor activity"/>
    <property type="evidence" value="ECO:0007669"/>
    <property type="project" value="TreeGrafter"/>
</dbReference>
<keyword evidence="4" id="KW-0804">Transcription</keyword>
<dbReference type="InterPro" id="IPR014757">
    <property type="entry name" value="Tscrpt_reg_IclR_C"/>
</dbReference>
<keyword evidence="3" id="KW-0238">DNA-binding</keyword>
<dbReference type="Gene3D" id="3.30.450.40">
    <property type="match status" value="1"/>
</dbReference>
<evidence type="ECO:0000256" key="2">
    <source>
        <dbReference type="ARBA" id="ARBA00023015"/>
    </source>
</evidence>
<keyword evidence="10" id="KW-1185">Reference proteome</keyword>
<dbReference type="GO" id="GO:0006071">
    <property type="term" value="P:glycerol metabolic process"/>
    <property type="evidence" value="ECO:0007669"/>
    <property type="project" value="UniProtKB-KW"/>
</dbReference>
<dbReference type="Pfam" id="PF09339">
    <property type="entry name" value="HTH_IclR"/>
    <property type="match status" value="1"/>
</dbReference>